<evidence type="ECO:0000313" key="1">
    <source>
        <dbReference type="EMBL" id="GEK86580.1"/>
    </source>
</evidence>
<protein>
    <submittedName>
        <fullName evidence="1">Uncharacterized protein</fullName>
    </submittedName>
</protein>
<sequence length="60" mass="5977">MGDGGGVFVGSGVELADQVEDAAAVSVPTNTAAVLSAMTMTTRTSVNVRLDGKECAICDS</sequence>
<proteinExistence type="predicted"/>
<accession>A0A511AEJ3</accession>
<dbReference type="EMBL" id="BJUW01000007">
    <property type="protein sequence ID" value="GEK86580.1"/>
    <property type="molecule type" value="Genomic_DNA"/>
</dbReference>
<name>A0A511AEJ3_9MICO</name>
<comment type="caution">
    <text evidence="1">The sequence shown here is derived from an EMBL/GenBank/DDBJ whole genome shotgun (WGS) entry which is preliminary data.</text>
</comment>
<keyword evidence="2" id="KW-1185">Reference proteome</keyword>
<reference evidence="1 2" key="1">
    <citation type="submission" date="2019-07" db="EMBL/GenBank/DDBJ databases">
        <title>Whole genome shotgun sequence of Microbacterium aerolatum NBRC 103071.</title>
        <authorList>
            <person name="Hosoyama A."/>
            <person name="Uohara A."/>
            <person name="Ohji S."/>
            <person name="Ichikawa N."/>
        </authorList>
    </citation>
    <scope>NUCLEOTIDE SEQUENCE [LARGE SCALE GENOMIC DNA]</scope>
    <source>
        <strain evidence="1 2">NBRC 103071</strain>
    </source>
</reference>
<organism evidence="1 2">
    <name type="scientific">Microbacterium aerolatum</name>
    <dbReference type="NCBI Taxonomy" id="153731"/>
    <lineage>
        <taxon>Bacteria</taxon>
        <taxon>Bacillati</taxon>
        <taxon>Actinomycetota</taxon>
        <taxon>Actinomycetes</taxon>
        <taxon>Micrococcales</taxon>
        <taxon>Microbacteriaceae</taxon>
        <taxon>Microbacterium</taxon>
    </lineage>
</organism>
<gene>
    <name evidence="1" type="ORF">MAE01_17560</name>
</gene>
<dbReference type="Proteomes" id="UP000321225">
    <property type="component" value="Unassembled WGS sequence"/>
</dbReference>
<evidence type="ECO:0000313" key="2">
    <source>
        <dbReference type="Proteomes" id="UP000321225"/>
    </source>
</evidence>
<dbReference type="AlphaFoldDB" id="A0A511AEJ3"/>